<organism evidence="2 3">
    <name type="scientific">Aliidiomarina taiwanensis</name>
    <dbReference type="NCBI Taxonomy" id="946228"/>
    <lineage>
        <taxon>Bacteria</taxon>
        <taxon>Pseudomonadati</taxon>
        <taxon>Pseudomonadota</taxon>
        <taxon>Gammaproteobacteria</taxon>
        <taxon>Alteromonadales</taxon>
        <taxon>Idiomarinaceae</taxon>
        <taxon>Aliidiomarina</taxon>
    </lineage>
</organism>
<keyword evidence="3" id="KW-1185">Reference proteome</keyword>
<accession>A0A432X7F3</accession>
<feature type="chain" id="PRO_5019430733" evidence="1">
    <location>
        <begin position="18"/>
        <end position="73"/>
    </location>
</feature>
<dbReference type="PROSITE" id="PS51257">
    <property type="entry name" value="PROKAR_LIPOPROTEIN"/>
    <property type="match status" value="1"/>
</dbReference>
<dbReference type="AlphaFoldDB" id="A0A432X7F3"/>
<reference evidence="2 3" key="1">
    <citation type="journal article" date="2011" name="Front. Microbiol.">
        <title>Genomic signatures of strain selection and enhancement in Bacillus atrophaeus var. globigii, a historical biowarfare simulant.</title>
        <authorList>
            <person name="Gibbons H.S."/>
            <person name="Broomall S.M."/>
            <person name="McNew L.A."/>
            <person name="Daligault H."/>
            <person name="Chapman C."/>
            <person name="Bruce D."/>
            <person name="Karavis M."/>
            <person name="Krepps M."/>
            <person name="McGregor P.A."/>
            <person name="Hong C."/>
            <person name="Park K.H."/>
            <person name="Akmal A."/>
            <person name="Feldman A."/>
            <person name="Lin J.S."/>
            <person name="Chang W.E."/>
            <person name="Higgs B.W."/>
            <person name="Demirev P."/>
            <person name="Lindquist J."/>
            <person name="Liem A."/>
            <person name="Fochler E."/>
            <person name="Read T.D."/>
            <person name="Tapia R."/>
            <person name="Johnson S."/>
            <person name="Bishop-Lilly K.A."/>
            <person name="Detter C."/>
            <person name="Han C."/>
            <person name="Sozhamannan S."/>
            <person name="Rosenzweig C.N."/>
            <person name="Skowronski E.W."/>
        </authorList>
    </citation>
    <scope>NUCLEOTIDE SEQUENCE [LARGE SCALE GENOMIC DNA]</scope>
    <source>
        <strain evidence="2 3">AIT1</strain>
    </source>
</reference>
<dbReference type="EMBL" id="PIPQ01000002">
    <property type="protein sequence ID" value="RUO42770.1"/>
    <property type="molecule type" value="Genomic_DNA"/>
</dbReference>
<evidence type="ECO:0000256" key="1">
    <source>
        <dbReference type="SAM" id="SignalP"/>
    </source>
</evidence>
<feature type="signal peptide" evidence="1">
    <location>
        <begin position="1"/>
        <end position="17"/>
    </location>
</feature>
<gene>
    <name evidence="2" type="ORF">CWE15_05010</name>
</gene>
<dbReference type="OrthoDB" id="6402803at2"/>
<sequence>MRKQHILLIAAVSVAMAGCSSMSKNEKMSAVNAEHYEVDWEYVSMVEKSNRNGAAPARVIWVNPPVKKTEEGR</sequence>
<proteinExistence type="predicted"/>
<dbReference type="RefSeq" id="WP_126756985.1">
    <property type="nucleotide sequence ID" value="NZ_PIPQ01000002.1"/>
</dbReference>
<name>A0A432X7F3_9GAMM</name>
<protein>
    <submittedName>
        <fullName evidence="2">Uncharacterized protein</fullName>
    </submittedName>
</protein>
<keyword evidence="1" id="KW-0732">Signal</keyword>
<evidence type="ECO:0000313" key="3">
    <source>
        <dbReference type="Proteomes" id="UP000286976"/>
    </source>
</evidence>
<dbReference type="Proteomes" id="UP000286976">
    <property type="component" value="Unassembled WGS sequence"/>
</dbReference>
<evidence type="ECO:0000313" key="2">
    <source>
        <dbReference type="EMBL" id="RUO42770.1"/>
    </source>
</evidence>
<comment type="caution">
    <text evidence="2">The sequence shown here is derived from an EMBL/GenBank/DDBJ whole genome shotgun (WGS) entry which is preliminary data.</text>
</comment>